<reference evidence="2" key="1">
    <citation type="submission" date="2022-11" db="UniProtKB">
        <authorList>
            <consortium name="WormBaseParasite"/>
        </authorList>
    </citation>
    <scope>IDENTIFICATION</scope>
</reference>
<accession>A0A915JY58</accession>
<dbReference type="WBParaSite" id="nRc.2.0.1.t31023-RA">
    <property type="protein sequence ID" value="nRc.2.0.1.t31023-RA"/>
    <property type="gene ID" value="nRc.2.0.1.g31023"/>
</dbReference>
<evidence type="ECO:0000313" key="2">
    <source>
        <dbReference type="WBParaSite" id="nRc.2.0.1.t31023-RA"/>
    </source>
</evidence>
<organism evidence="1 2">
    <name type="scientific">Romanomermis culicivorax</name>
    <name type="common">Nematode worm</name>
    <dbReference type="NCBI Taxonomy" id="13658"/>
    <lineage>
        <taxon>Eukaryota</taxon>
        <taxon>Metazoa</taxon>
        <taxon>Ecdysozoa</taxon>
        <taxon>Nematoda</taxon>
        <taxon>Enoplea</taxon>
        <taxon>Dorylaimia</taxon>
        <taxon>Mermithida</taxon>
        <taxon>Mermithoidea</taxon>
        <taxon>Mermithidae</taxon>
        <taxon>Romanomermis</taxon>
    </lineage>
</organism>
<evidence type="ECO:0000313" key="1">
    <source>
        <dbReference type="Proteomes" id="UP000887565"/>
    </source>
</evidence>
<sequence length="125" mass="14367">MREQQTKEQVIYDKLIAKTNKIREKYVKRLAGTEIYEAMTYATAKRAGDYYMFDYESDEEFLELEPPKDAIAPEITPGTQLRGVGPIQFPDNSQIDVKYEQLVARMQSLGEPIAVFAADIRRLAK</sequence>
<dbReference type="Proteomes" id="UP000887565">
    <property type="component" value="Unplaced"/>
</dbReference>
<keyword evidence="1" id="KW-1185">Reference proteome</keyword>
<protein>
    <submittedName>
        <fullName evidence="2">Uncharacterized protein</fullName>
    </submittedName>
</protein>
<name>A0A915JY58_ROMCU</name>
<dbReference type="AlphaFoldDB" id="A0A915JY58"/>
<proteinExistence type="predicted"/>